<evidence type="ECO:0000313" key="2">
    <source>
        <dbReference type="Proteomes" id="UP000669887"/>
    </source>
</evidence>
<dbReference type="EMBL" id="JAGFVQ010000079">
    <property type="protein sequence ID" value="MBO4143601.1"/>
    <property type="molecule type" value="Genomic_DNA"/>
</dbReference>
<name>A0AAW4JMG4_9ACTN</name>
<evidence type="ECO:0000313" key="1">
    <source>
        <dbReference type="EMBL" id="MBO4143601.1"/>
    </source>
</evidence>
<proteinExistence type="predicted"/>
<dbReference type="RefSeq" id="WP_208578248.1">
    <property type="nucleotide sequence ID" value="NZ_JAGFVQ010000079.1"/>
</dbReference>
<reference evidence="1" key="1">
    <citation type="submission" date="2021-03" db="EMBL/GenBank/DDBJ databases">
        <title>X isolated from Micromonospora tulbaghiae.</title>
        <authorList>
            <person name="Stennett H.L."/>
        </authorList>
    </citation>
    <scope>NUCLEOTIDE SEQUENCE</scope>
    <source>
        <strain evidence="1">28M1-20</strain>
    </source>
</reference>
<accession>A0AAW4JMG4</accession>
<protein>
    <recommendedName>
        <fullName evidence="3">DUF4352 domain-containing protein</fullName>
    </recommendedName>
</protein>
<dbReference type="Proteomes" id="UP000669887">
    <property type="component" value="Unassembled WGS sequence"/>
</dbReference>
<comment type="caution">
    <text evidence="1">The sequence shown here is derived from an EMBL/GenBank/DDBJ whole genome shotgun (WGS) entry which is preliminary data.</text>
</comment>
<evidence type="ECO:0008006" key="3">
    <source>
        <dbReference type="Google" id="ProtNLM"/>
    </source>
</evidence>
<organism evidence="1 2">
    <name type="scientific">Micromonospora tulbaghiae</name>
    <dbReference type="NCBI Taxonomy" id="479978"/>
    <lineage>
        <taxon>Bacteria</taxon>
        <taxon>Bacillati</taxon>
        <taxon>Actinomycetota</taxon>
        <taxon>Actinomycetes</taxon>
        <taxon>Micromonosporales</taxon>
        <taxon>Micromonosporaceae</taxon>
        <taxon>Micromonospora</taxon>
    </lineage>
</organism>
<sequence>MVPNAARRARRRGKTILAALVVVLVLLSTYLTITLRYELHQGNFGANPQALSSATAGPYTEYRYLAQPGRSIEYGFSIANRGPLTIRLKEVTKDGGPGYVVDQVHVNMDVDREGFERGKATPFEPIDLPAGDQIFVWVTLRFSEDLLLNYQPPCAGFSFATHEVRFNVLGMQREQRVPIGYFIRVETPDADGRPCRSDE</sequence>
<dbReference type="AlphaFoldDB" id="A0AAW4JMG4"/>
<gene>
    <name evidence="1" type="ORF">J5U46_25985</name>
</gene>